<dbReference type="GO" id="GO:0005743">
    <property type="term" value="C:mitochondrial inner membrane"/>
    <property type="evidence" value="ECO:0007669"/>
    <property type="project" value="UniProtKB-SubCell"/>
</dbReference>
<evidence type="ECO:0000256" key="8">
    <source>
        <dbReference type="ARBA" id="ARBA00022660"/>
    </source>
</evidence>
<dbReference type="CDD" id="cd24141">
    <property type="entry name" value="NDUFS5-like"/>
    <property type="match status" value="1"/>
</dbReference>
<evidence type="ECO:0000256" key="7">
    <source>
        <dbReference type="ARBA" id="ARBA00022448"/>
    </source>
</evidence>
<reference evidence="17 18" key="1">
    <citation type="submission" date="2019-07" db="EMBL/GenBank/DDBJ databases">
        <title>Genomics analysis of Aphanomyces spp. identifies a new class of oomycete effector associated with host adaptation.</title>
        <authorList>
            <person name="Gaulin E."/>
        </authorList>
    </citation>
    <scope>NUCLEOTIDE SEQUENCE [LARGE SCALE GENOMIC DNA]</scope>
    <source>
        <strain evidence="17 18">ATCC 201684</strain>
    </source>
</reference>
<keyword evidence="13 16" id="KW-1015">Disulfide bond</keyword>
<protein>
    <recommendedName>
        <fullName evidence="6">NADH dehydrogenase [ubiquinone] iron-sulfur protein 5</fullName>
    </recommendedName>
    <alternativeName>
        <fullName evidence="14">Complex I-15 kDa</fullName>
    </alternativeName>
    <alternativeName>
        <fullName evidence="15">NADH-ubiquinone oxidoreductase 15 kDa subunit</fullName>
    </alternativeName>
</protein>
<comment type="subunit">
    <text evidence="5">Mammalian complex I is composed of 45 different subunits. This is a component of the iron-sulfur (IP) fragment of the enzyme.</text>
</comment>
<evidence type="ECO:0000256" key="9">
    <source>
        <dbReference type="ARBA" id="ARBA00022792"/>
    </source>
</evidence>
<dbReference type="EMBL" id="VJMJ01000204">
    <property type="protein sequence ID" value="KAF0726903.1"/>
    <property type="molecule type" value="Genomic_DNA"/>
</dbReference>
<keyword evidence="18" id="KW-1185">Reference proteome</keyword>
<evidence type="ECO:0000256" key="3">
    <source>
        <dbReference type="ARBA" id="ARBA00004637"/>
    </source>
</evidence>
<evidence type="ECO:0000256" key="12">
    <source>
        <dbReference type="ARBA" id="ARBA00023136"/>
    </source>
</evidence>
<evidence type="ECO:0000256" key="11">
    <source>
        <dbReference type="ARBA" id="ARBA00023128"/>
    </source>
</evidence>
<dbReference type="GO" id="GO:0005758">
    <property type="term" value="C:mitochondrial intermembrane space"/>
    <property type="evidence" value="ECO:0007669"/>
    <property type="project" value="UniProtKB-SubCell"/>
</dbReference>
<dbReference type="AlphaFoldDB" id="A0A6G0WI86"/>
<evidence type="ECO:0000313" key="17">
    <source>
        <dbReference type="EMBL" id="KAF0726903.1"/>
    </source>
</evidence>
<evidence type="ECO:0000256" key="4">
    <source>
        <dbReference type="ARBA" id="ARBA00007372"/>
    </source>
</evidence>
<accession>A0A6G0WI86</accession>
<evidence type="ECO:0000256" key="5">
    <source>
        <dbReference type="ARBA" id="ARBA00011261"/>
    </source>
</evidence>
<evidence type="ECO:0000256" key="6">
    <source>
        <dbReference type="ARBA" id="ARBA00013482"/>
    </source>
</evidence>
<evidence type="ECO:0000256" key="10">
    <source>
        <dbReference type="ARBA" id="ARBA00022982"/>
    </source>
</evidence>
<dbReference type="PANTHER" id="PTHR15224">
    <property type="entry name" value="NADH DEHYDROGENASE [UBIQUINONE] IRON-SULFUR PROTEIN 5"/>
    <property type="match status" value="1"/>
</dbReference>
<keyword evidence="8" id="KW-0679">Respiratory chain</keyword>
<keyword evidence="9" id="KW-0999">Mitochondrion inner membrane</keyword>
<proteinExistence type="inferred from homology"/>
<evidence type="ECO:0000256" key="1">
    <source>
        <dbReference type="ARBA" id="ARBA00003195"/>
    </source>
</evidence>
<sequence>MSSGFGFKGTANRCYAFWKDVERCNKEAELPGQCVAAVEDYLECLHHKKELARMNAMIVHKEQENKGKSHDDGGH</sequence>
<dbReference type="Proteomes" id="UP000481153">
    <property type="component" value="Unassembled WGS sequence"/>
</dbReference>
<comment type="function">
    <text evidence="1">Accessory subunit of the mitochondrial membrane respiratory chain NADH dehydrogenase (Complex I), that is believed not to be involved in catalysis. Complex I functions in the transfer of electrons from NADH to the respiratory chain. The immediate electron acceptor for the enzyme is believed to be ubiquinone.</text>
</comment>
<comment type="similarity">
    <text evidence="4">Belongs to the complex I NDUFS5 subunit family.</text>
</comment>
<keyword evidence="11" id="KW-0496">Mitochondrion</keyword>
<keyword evidence="7" id="KW-0813">Transport</keyword>
<organism evidence="17 18">
    <name type="scientific">Aphanomyces euteiches</name>
    <dbReference type="NCBI Taxonomy" id="100861"/>
    <lineage>
        <taxon>Eukaryota</taxon>
        <taxon>Sar</taxon>
        <taxon>Stramenopiles</taxon>
        <taxon>Oomycota</taxon>
        <taxon>Saprolegniomycetes</taxon>
        <taxon>Saprolegniales</taxon>
        <taxon>Verrucalvaceae</taxon>
        <taxon>Aphanomyces</taxon>
    </lineage>
</organism>
<evidence type="ECO:0000256" key="13">
    <source>
        <dbReference type="ARBA" id="ARBA00023157"/>
    </source>
</evidence>
<evidence type="ECO:0000256" key="2">
    <source>
        <dbReference type="ARBA" id="ARBA00004569"/>
    </source>
</evidence>
<gene>
    <name evidence="17" type="ORF">Ae201684_014897</name>
</gene>
<evidence type="ECO:0000256" key="14">
    <source>
        <dbReference type="ARBA" id="ARBA00031222"/>
    </source>
</evidence>
<dbReference type="InterPro" id="IPR019342">
    <property type="entry name" value="NADH_UbQ_OxRdtase_FeS-su5"/>
</dbReference>
<dbReference type="VEuPathDB" id="FungiDB:AeMF1_021070"/>
<evidence type="ECO:0000256" key="15">
    <source>
        <dbReference type="ARBA" id="ARBA00032739"/>
    </source>
</evidence>
<name>A0A6G0WI86_9STRA</name>
<dbReference type="PANTHER" id="PTHR15224:SF1">
    <property type="entry name" value="NADH DEHYDROGENASE [UBIQUINONE] IRON-SULFUR PROTEIN 5"/>
    <property type="match status" value="1"/>
</dbReference>
<feature type="disulfide bond" evidence="16">
    <location>
        <begin position="24"/>
        <end position="34"/>
    </location>
</feature>
<comment type="subcellular location">
    <subcellularLocation>
        <location evidence="3">Mitochondrion inner membrane</location>
        <topology evidence="3">Peripheral membrane protein</topology>
    </subcellularLocation>
    <subcellularLocation>
        <location evidence="2">Mitochondrion intermembrane space</location>
    </subcellularLocation>
</comment>
<evidence type="ECO:0000313" key="18">
    <source>
        <dbReference type="Proteomes" id="UP000481153"/>
    </source>
</evidence>
<keyword evidence="12" id="KW-0472">Membrane</keyword>
<comment type="caution">
    <text evidence="17">The sequence shown here is derived from an EMBL/GenBank/DDBJ whole genome shotgun (WGS) entry which is preliminary data.</text>
</comment>
<dbReference type="GO" id="GO:0032981">
    <property type="term" value="P:mitochondrial respiratory chain complex I assembly"/>
    <property type="evidence" value="ECO:0007669"/>
    <property type="project" value="TreeGrafter"/>
</dbReference>
<keyword evidence="10" id="KW-0249">Electron transport</keyword>
<feature type="disulfide bond" evidence="16">
    <location>
        <begin position="14"/>
        <end position="44"/>
    </location>
</feature>
<evidence type="ECO:0000256" key="16">
    <source>
        <dbReference type="PIRSR" id="PIRSR619342-50"/>
    </source>
</evidence>